<sequence>MVDVGSYFVGKCVATNPDTSSCNLHDRSARRSKAQVKRGRDGAFGASTATKCSLALKRPCGILTDLLMSGGLDFGECYSLPTLSSCHTRKIRQQWKGNRG</sequence>
<evidence type="ECO:0000313" key="1">
    <source>
        <dbReference type="EMBL" id="GFA79860.1"/>
    </source>
</evidence>
<protein>
    <submittedName>
        <fullName evidence="1">Uncharacterized protein</fullName>
    </submittedName>
</protein>
<reference evidence="1" key="1">
    <citation type="journal article" date="2019" name="Sci. Rep.">
        <title>Draft genome of Tanacetum cinerariifolium, the natural source of mosquito coil.</title>
        <authorList>
            <person name="Yamashiro T."/>
            <person name="Shiraishi A."/>
            <person name="Satake H."/>
            <person name="Nakayama K."/>
        </authorList>
    </citation>
    <scope>NUCLEOTIDE SEQUENCE</scope>
</reference>
<dbReference type="AlphaFoldDB" id="A0A699K927"/>
<gene>
    <name evidence="1" type="ORF">Tci_651832</name>
</gene>
<comment type="caution">
    <text evidence="1">The sequence shown here is derived from an EMBL/GenBank/DDBJ whole genome shotgun (WGS) entry which is preliminary data.</text>
</comment>
<organism evidence="1">
    <name type="scientific">Tanacetum cinerariifolium</name>
    <name type="common">Dalmatian daisy</name>
    <name type="synonym">Chrysanthemum cinerariifolium</name>
    <dbReference type="NCBI Taxonomy" id="118510"/>
    <lineage>
        <taxon>Eukaryota</taxon>
        <taxon>Viridiplantae</taxon>
        <taxon>Streptophyta</taxon>
        <taxon>Embryophyta</taxon>
        <taxon>Tracheophyta</taxon>
        <taxon>Spermatophyta</taxon>
        <taxon>Magnoliopsida</taxon>
        <taxon>eudicotyledons</taxon>
        <taxon>Gunneridae</taxon>
        <taxon>Pentapetalae</taxon>
        <taxon>asterids</taxon>
        <taxon>campanulids</taxon>
        <taxon>Asterales</taxon>
        <taxon>Asteraceae</taxon>
        <taxon>Asteroideae</taxon>
        <taxon>Anthemideae</taxon>
        <taxon>Anthemidinae</taxon>
        <taxon>Tanacetum</taxon>
    </lineage>
</organism>
<proteinExistence type="predicted"/>
<name>A0A699K927_TANCI</name>
<dbReference type="EMBL" id="BKCJ010490052">
    <property type="protein sequence ID" value="GFA79860.1"/>
    <property type="molecule type" value="Genomic_DNA"/>
</dbReference>
<accession>A0A699K927</accession>